<comment type="caution">
    <text evidence="1">The sequence shown here is derived from an EMBL/GenBank/DDBJ whole genome shotgun (WGS) entry which is preliminary data.</text>
</comment>
<protein>
    <submittedName>
        <fullName evidence="1">4-oxalocrotonate tautomerase</fullName>
    </submittedName>
</protein>
<keyword evidence="2" id="KW-1185">Reference proteome</keyword>
<sequence length="53" mass="5697">MPIHKKVTNAMVEVEGEGMRGVTWVWVKEVRNGQWGIGGKTPSASDIKAMAAG</sequence>
<name>A0A3M0MG30_9RHOB</name>
<dbReference type="OrthoDB" id="8098375at2"/>
<dbReference type="SUPFAM" id="SSF55331">
    <property type="entry name" value="Tautomerase/MIF"/>
    <property type="match status" value="1"/>
</dbReference>
<organism evidence="1 2">
    <name type="scientific">Paracoccus alkanivorans</name>
    <dbReference type="NCBI Taxonomy" id="2116655"/>
    <lineage>
        <taxon>Bacteria</taxon>
        <taxon>Pseudomonadati</taxon>
        <taxon>Pseudomonadota</taxon>
        <taxon>Alphaproteobacteria</taxon>
        <taxon>Rhodobacterales</taxon>
        <taxon>Paracoccaceae</taxon>
        <taxon>Paracoccus</taxon>
    </lineage>
</organism>
<dbReference type="Proteomes" id="UP000273516">
    <property type="component" value="Unassembled WGS sequence"/>
</dbReference>
<dbReference type="EMBL" id="QOKZ01000019">
    <property type="protein sequence ID" value="RMC30197.1"/>
    <property type="molecule type" value="Genomic_DNA"/>
</dbReference>
<dbReference type="RefSeq" id="WP_122114489.1">
    <property type="nucleotide sequence ID" value="NZ_QOKZ01000019.1"/>
</dbReference>
<reference evidence="1 2" key="1">
    <citation type="submission" date="2018-07" db="EMBL/GenBank/DDBJ databases">
        <authorList>
            <person name="Zhang Y."/>
            <person name="Wang L."/>
            <person name="Ma S."/>
        </authorList>
    </citation>
    <scope>NUCLEOTIDE SEQUENCE [LARGE SCALE GENOMIC DNA]</scope>
    <source>
        <strain evidence="1 2">4-2</strain>
    </source>
</reference>
<evidence type="ECO:0000313" key="2">
    <source>
        <dbReference type="Proteomes" id="UP000273516"/>
    </source>
</evidence>
<proteinExistence type="predicted"/>
<evidence type="ECO:0000313" key="1">
    <source>
        <dbReference type="EMBL" id="RMC30197.1"/>
    </source>
</evidence>
<accession>A0A3M0MG30</accession>
<dbReference type="InterPro" id="IPR014347">
    <property type="entry name" value="Tautomerase/MIF_sf"/>
</dbReference>
<gene>
    <name evidence="1" type="ORF">C9E81_21905</name>
</gene>
<dbReference type="Gene3D" id="3.30.429.10">
    <property type="entry name" value="Macrophage Migration Inhibitory Factor"/>
    <property type="match status" value="1"/>
</dbReference>
<dbReference type="AlphaFoldDB" id="A0A3M0MG30"/>